<proteinExistence type="predicted"/>
<dbReference type="Pfam" id="PF25275">
    <property type="entry name" value="Golvesin_C"/>
    <property type="match status" value="1"/>
</dbReference>
<dbReference type="PROSITE" id="PS50093">
    <property type="entry name" value="PKD"/>
    <property type="match status" value="1"/>
</dbReference>
<dbReference type="GO" id="GO:0004436">
    <property type="term" value="F:phosphatidylinositol diacylglycerol-lyase activity"/>
    <property type="evidence" value="ECO:0007669"/>
    <property type="project" value="UniProtKB-EC"/>
</dbReference>
<evidence type="ECO:0000313" key="13">
    <source>
        <dbReference type="Proteomes" id="UP000320735"/>
    </source>
</evidence>
<sequence>MRRLVKSLFRQAQHTSRFAGSQSRPQPPRSLYFKALNGMQVLEDRVVLSGSDFGENGDIDDHELSAVPLWMAGYTATNNIEANDTWLALKSQSNLSIDEPISNVLYLASHNSFNTLGGIYPEDTGDGVQTVQGTSPNQSISITNQLNVGVRSIEMDLWAGGTNGKDLFLRHGAQDLVGIEIEFDDTLQGIKDWLDDPANANEIVFLDFEDRVEEKDFEDDDANTPGARTALYQAMEIFDDMIYSPADRLASENPHGWPTRRELIAAGKRVVIFTHRNDSNTTGVFGAEEGAGQNGESGFSTTGHDIWAPYKTGGYQGDYQSGLTYPGQSPNASWTFDLEPGEYEVAATWEGNVYQATDAPYTVLDGSTSLATIDVNQSVNPNDFTDEKGVIWENLGVFTITGNTLTVQLTTKADEYVIADAIRINKVVADPSESTPQIIDNDVSVNWKSAGIAFLADGGKNPNRNNYEQVNRNDIRDAWPPFEPEDALIFSSMQSDGIRGATGVYAAKTHDLIYAASRNLNFAKVDFVLGYQNDVDQDFETPDEDDPMQNDGPYGEDDPNTPDLDEGHKHRGDRLRGLVWSWAAGDPAVQRQLFQDLFHDDPSTLDVDESNQTGQGMKNLFLRYFAEAITDGEDKTLKDLEIAYEQRFHKSFPNIPGFGVLELMNDLSRRGSAARNNGRDFVVQEQGGSNWISTGSDGNRAFALRSVNLDPYLEKYRWKISTEMGGFFDSDDVDLSAYTDDDGMEYMFAGPINGFQNGSFDRDMLHPDVSDFRDNEILNDVLGPYSTLASRPAFSVFEARIKAKFDFFVGYGFPVEAALVFATESVPEVWLNVQDADRDGHWQVNVTPEALPVFESLTLTPEINEGDMVSLAGVLSDAATAETYTMTIDWGDGSAIQTETITQSEPEFSFDHTYVDDGESGNPLASYNVNVSVMEGNNNAGEVEFITFVSNVDPTISNLFSTETDENGFTTLSGTIVDPGVLDTFTLDINWGDSLSPENVQSVALGDVAIDAGGVKWNPLTREFAIQHQYLDDNPTATLSDIYTINLTITDDDTGTLSDETTVIVNNVDPAINLFISSSPKDDKAYEGDLITVSGLFSDAGVLDTHTAVIDWGDGASNDADITETGGSGSIAGEHIYVDGGVFEVIVTLTDDDGGVTTAQTTIYVTGAGVLNGVLQVVGTNDTDHITINRQGNGKYKVHADFFDGFNFKRFPASEIESIEIWLCQGDDHLNVAGNITDLPIAVHDGGRVINLPGNRGQSAPVLPAPAITNSANRLFDEGDLQQIAEDAAKRTKQPKKNVPAQENASQPFANHEEFFEELGGGMTGKKKGKHASTDVLNPFADDQWEPILDGLMSIA</sequence>
<comment type="caution">
    <text evidence="12">The sequence shown here is derived from an EMBL/GenBank/DDBJ whole genome shotgun (WGS) entry which is preliminary data.</text>
</comment>
<dbReference type="InterPro" id="IPR000909">
    <property type="entry name" value="PLipase_C_PInositol-sp_X_dom"/>
</dbReference>
<protein>
    <recommendedName>
        <fullName evidence="4">1-phosphatidylinositol phosphodiesterase</fullName>
        <ecNumber evidence="3">4.6.1.13</ecNumber>
    </recommendedName>
    <alternativeName>
        <fullName evidence="8">Phosphatidylinositol diacylglycerol-lyase</fullName>
    </alternativeName>
    <alternativeName>
        <fullName evidence="9">Phosphatidylinositol-specific phospholipase C</fullName>
    </alternativeName>
</protein>
<feature type="region of interest" description="Disordered" evidence="10">
    <location>
        <begin position="536"/>
        <end position="570"/>
    </location>
</feature>
<dbReference type="SMART" id="SM00148">
    <property type="entry name" value="PLCXc"/>
    <property type="match status" value="1"/>
</dbReference>
<feature type="domain" description="PKD" evidence="11">
    <location>
        <begin position="1111"/>
        <end position="1166"/>
    </location>
</feature>
<keyword evidence="7" id="KW-0472">Membrane</keyword>
<evidence type="ECO:0000256" key="4">
    <source>
        <dbReference type="ARBA" id="ARBA00019758"/>
    </source>
</evidence>
<organism evidence="12 13">
    <name type="scientific">Symmachiella macrocystis</name>
    <dbReference type="NCBI Taxonomy" id="2527985"/>
    <lineage>
        <taxon>Bacteria</taxon>
        <taxon>Pseudomonadati</taxon>
        <taxon>Planctomycetota</taxon>
        <taxon>Planctomycetia</taxon>
        <taxon>Planctomycetales</taxon>
        <taxon>Planctomycetaceae</taxon>
        <taxon>Symmachiella</taxon>
    </lineage>
</organism>
<evidence type="ECO:0000256" key="6">
    <source>
        <dbReference type="ARBA" id="ARBA00022989"/>
    </source>
</evidence>
<evidence type="ECO:0000256" key="2">
    <source>
        <dbReference type="ARBA" id="ARBA00004370"/>
    </source>
</evidence>
<evidence type="ECO:0000256" key="5">
    <source>
        <dbReference type="ARBA" id="ARBA00022692"/>
    </source>
</evidence>
<dbReference type="InterPro" id="IPR051008">
    <property type="entry name" value="Telomere_Capping_Maintenance"/>
</dbReference>
<dbReference type="PANTHER" id="PTHR35518:SF2">
    <property type="entry name" value="MAINTENANCE OF TELOMERE CAPPING PROTEIN 6"/>
    <property type="match status" value="1"/>
</dbReference>
<evidence type="ECO:0000256" key="9">
    <source>
        <dbReference type="ARBA" id="ARBA00030782"/>
    </source>
</evidence>
<accession>A0A5C6BC24</accession>
<dbReference type="EMBL" id="SJPP01000002">
    <property type="protein sequence ID" value="TWU08836.1"/>
    <property type="molecule type" value="Genomic_DNA"/>
</dbReference>
<dbReference type="Gene3D" id="3.20.20.190">
    <property type="entry name" value="Phosphatidylinositol (PI) phosphodiesterase"/>
    <property type="match status" value="1"/>
</dbReference>
<gene>
    <name evidence="12" type="ORF">CA54_40730</name>
</gene>
<evidence type="ECO:0000256" key="7">
    <source>
        <dbReference type="ARBA" id="ARBA00023136"/>
    </source>
</evidence>
<dbReference type="PANTHER" id="PTHR35518">
    <property type="entry name" value="MAINTENANCE OF TELOMOERE CAPPING"/>
    <property type="match status" value="1"/>
</dbReference>
<dbReference type="InterPro" id="IPR000601">
    <property type="entry name" value="PKD_dom"/>
</dbReference>
<evidence type="ECO:0000313" key="12">
    <source>
        <dbReference type="EMBL" id="TWU08836.1"/>
    </source>
</evidence>
<dbReference type="GO" id="GO:0016020">
    <property type="term" value="C:membrane"/>
    <property type="evidence" value="ECO:0007669"/>
    <property type="project" value="UniProtKB-SubCell"/>
</dbReference>
<evidence type="ECO:0000259" key="11">
    <source>
        <dbReference type="PROSITE" id="PS50093"/>
    </source>
</evidence>
<name>A0A5C6BC24_9PLAN</name>
<dbReference type="InterPro" id="IPR013783">
    <property type="entry name" value="Ig-like_fold"/>
</dbReference>
<feature type="compositionally biased region" description="Acidic residues" evidence="10">
    <location>
        <begin position="536"/>
        <end position="564"/>
    </location>
</feature>
<dbReference type="GO" id="GO:0006629">
    <property type="term" value="P:lipid metabolic process"/>
    <property type="evidence" value="ECO:0007669"/>
    <property type="project" value="InterPro"/>
</dbReference>
<feature type="region of interest" description="Disordered" evidence="10">
    <location>
        <begin position="1289"/>
        <end position="1309"/>
    </location>
</feature>
<keyword evidence="13" id="KW-1185">Reference proteome</keyword>
<dbReference type="Pfam" id="PF26146">
    <property type="entry name" value="PI-PLC_X"/>
    <property type="match status" value="1"/>
</dbReference>
<comment type="subcellular location">
    <subcellularLocation>
        <location evidence="2">Membrane</location>
    </subcellularLocation>
</comment>
<keyword evidence="5" id="KW-0812">Transmembrane</keyword>
<dbReference type="Gene3D" id="2.60.40.10">
    <property type="entry name" value="Immunoglobulins"/>
    <property type="match status" value="2"/>
</dbReference>
<evidence type="ECO:0000256" key="10">
    <source>
        <dbReference type="SAM" id="MobiDB-lite"/>
    </source>
</evidence>
<dbReference type="InterPro" id="IPR033803">
    <property type="entry name" value="CBD-like_Golvesin-Xly"/>
</dbReference>
<reference evidence="12 13" key="1">
    <citation type="submission" date="2019-02" db="EMBL/GenBank/DDBJ databases">
        <title>Deep-cultivation of Planctomycetes and their phenomic and genomic characterization uncovers novel biology.</title>
        <authorList>
            <person name="Wiegand S."/>
            <person name="Jogler M."/>
            <person name="Boedeker C."/>
            <person name="Pinto D."/>
            <person name="Vollmers J."/>
            <person name="Rivas-Marin E."/>
            <person name="Kohn T."/>
            <person name="Peeters S.H."/>
            <person name="Heuer A."/>
            <person name="Rast P."/>
            <person name="Oberbeckmann S."/>
            <person name="Bunk B."/>
            <person name="Jeske O."/>
            <person name="Meyerdierks A."/>
            <person name="Storesund J.E."/>
            <person name="Kallscheuer N."/>
            <person name="Luecker S."/>
            <person name="Lage O.M."/>
            <person name="Pohl T."/>
            <person name="Merkel B.J."/>
            <person name="Hornburger P."/>
            <person name="Mueller R.-W."/>
            <person name="Bruemmer F."/>
            <person name="Labrenz M."/>
            <person name="Spormann A.M."/>
            <person name="Op Den Camp H."/>
            <person name="Overmann J."/>
            <person name="Amann R."/>
            <person name="Jetten M.S.M."/>
            <person name="Mascher T."/>
            <person name="Medema M.H."/>
            <person name="Devos D.P."/>
            <person name="Kaster A.-K."/>
            <person name="Ovreas L."/>
            <person name="Rohde M."/>
            <person name="Galperin M.Y."/>
            <person name="Jogler C."/>
        </authorList>
    </citation>
    <scope>NUCLEOTIDE SEQUENCE [LARGE SCALE GENOMIC DNA]</scope>
    <source>
        <strain evidence="12 13">CA54</strain>
    </source>
</reference>
<keyword evidence="6" id="KW-1133">Transmembrane helix</keyword>
<dbReference type="OrthoDB" id="184858at2"/>
<evidence type="ECO:0000256" key="1">
    <source>
        <dbReference type="ARBA" id="ARBA00001316"/>
    </source>
</evidence>
<comment type="catalytic activity">
    <reaction evidence="1">
        <text>a 1,2-diacyl-sn-glycero-3-phospho-(1D-myo-inositol) = 1D-myo-inositol 1,2-cyclic phosphate + a 1,2-diacyl-sn-glycerol</text>
        <dbReference type="Rhea" id="RHEA:17093"/>
        <dbReference type="ChEBI" id="CHEBI:17815"/>
        <dbReference type="ChEBI" id="CHEBI:57880"/>
        <dbReference type="ChEBI" id="CHEBI:58484"/>
        <dbReference type="EC" id="4.6.1.13"/>
    </reaction>
</comment>
<dbReference type="RefSeq" id="WP_146372623.1">
    <property type="nucleotide sequence ID" value="NZ_SJPP01000002.1"/>
</dbReference>
<dbReference type="CDD" id="cd00146">
    <property type="entry name" value="PKD"/>
    <property type="match status" value="1"/>
</dbReference>
<evidence type="ECO:0000256" key="3">
    <source>
        <dbReference type="ARBA" id="ARBA00012581"/>
    </source>
</evidence>
<dbReference type="SUPFAM" id="SSF51695">
    <property type="entry name" value="PLC-like phosphodiesterases"/>
    <property type="match status" value="1"/>
</dbReference>
<dbReference type="InterPro" id="IPR017946">
    <property type="entry name" value="PLC-like_Pdiesterase_TIM-brl"/>
</dbReference>
<dbReference type="GO" id="GO:0008081">
    <property type="term" value="F:phosphoric diester hydrolase activity"/>
    <property type="evidence" value="ECO:0007669"/>
    <property type="project" value="InterPro"/>
</dbReference>
<dbReference type="PROSITE" id="PS50007">
    <property type="entry name" value="PIPLC_X_DOMAIN"/>
    <property type="match status" value="1"/>
</dbReference>
<dbReference type="Proteomes" id="UP000320735">
    <property type="component" value="Unassembled WGS sequence"/>
</dbReference>
<dbReference type="EC" id="4.6.1.13" evidence="3"/>
<evidence type="ECO:0000256" key="8">
    <source>
        <dbReference type="ARBA" id="ARBA00030474"/>
    </source>
</evidence>